<dbReference type="OrthoDB" id="5298181at2"/>
<name>A0A561QXI4_9HYPH</name>
<reference evidence="1 2" key="1">
    <citation type="submission" date="2019-06" db="EMBL/GenBank/DDBJ databases">
        <title>Sorghum-associated microbial communities from plants grown in Nebraska, USA.</title>
        <authorList>
            <person name="Schachtman D."/>
        </authorList>
    </citation>
    <scope>NUCLEOTIDE SEQUENCE [LARGE SCALE GENOMIC DNA]</scope>
    <source>
        <strain evidence="1 2">1225</strain>
    </source>
</reference>
<comment type="caution">
    <text evidence="1">The sequence shown here is derived from an EMBL/GenBank/DDBJ whole genome shotgun (WGS) entry which is preliminary data.</text>
</comment>
<dbReference type="AlphaFoldDB" id="A0A561QXI4"/>
<keyword evidence="2" id="KW-1185">Reference proteome</keyword>
<dbReference type="InterPro" id="IPR010985">
    <property type="entry name" value="Ribbon_hlx_hlx"/>
</dbReference>
<evidence type="ECO:0000313" key="1">
    <source>
        <dbReference type="EMBL" id="TWF55078.1"/>
    </source>
</evidence>
<dbReference type="RefSeq" id="WP_145637953.1">
    <property type="nucleotide sequence ID" value="NZ_VIWP01000003.1"/>
</dbReference>
<gene>
    <name evidence="1" type="ORF">FHW37_103952</name>
</gene>
<dbReference type="GO" id="GO:0006355">
    <property type="term" value="P:regulation of DNA-templated transcription"/>
    <property type="evidence" value="ECO:0007669"/>
    <property type="project" value="InterPro"/>
</dbReference>
<dbReference type="Proteomes" id="UP000320653">
    <property type="component" value="Unassembled WGS sequence"/>
</dbReference>
<proteinExistence type="predicted"/>
<evidence type="ECO:0000313" key="2">
    <source>
        <dbReference type="Proteomes" id="UP000320653"/>
    </source>
</evidence>
<accession>A0A561QXI4</accession>
<dbReference type="PANTHER" id="PTHR40688">
    <property type="match status" value="1"/>
</dbReference>
<organism evidence="1 2">
    <name type="scientific">Neorhizobium alkalisoli</name>
    <dbReference type="NCBI Taxonomy" id="528178"/>
    <lineage>
        <taxon>Bacteria</taxon>
        <taxon>Pseudomonadati</taxon>
        <taxon>Pseudomonadota</taxon>
        <taxon>Alphaproteobacteria</taxon>
        <taxon>Hyphomicrobiales</taxon>
        <taxon>Rhizobiaceae</taxon>
        <taxon>Rhizobium/Agrobacterium group</taxon>
        <taxon>Neorhizobium</taxon>
    </lineage>
</organism>
<protein>
    <submittedName>
        <fullName evidence="1">Putative transcriptional regulator</fullName>
    </submittedName>
</protein>
<dbReference type="InterPro" id="IPR052991">
    <property type="entry name" value="Non-func_TypeII_TA_Antitoxin"/>
</dbReference>
<sequence length="93" mass="10583">MTSHVMSLRISSEMKEKLERISSDTKRPVSDIAEEALSEYVLQQEMEAKALDEAIERADRGDFVSHEAVADWLRTWGSADEKAAPDADIFRKR</sequence>
<dbReference type="SUPFAM" id="SSF47598">
    <property type="entry name" value="Ribbon-helix-helix"/>
    <property type="match status" value="1"/>
</dbReference>
<dbReference type="EMBL" id="VIWP01000003">
    <property type="protein sequence ID" value="TWF55078.1"/>
    <property type="molecule type" value="Genomic_DNA"/>
</dbReference>
<dbReference type="PANTHER" id="PTHR40688:SF2">
    <property type="entry name" value="RIBBON-HELIX-HELIX PROTEIN COPG DOMAIN-CONTAINING PROTEIN"/>
    <property type="match status" value="1"/>
</dbReference>